<dbReference type="PANTHER" id="PTHR33545">
    <property type="entry name" value="UPF0750 MEMBRANE PROTEIN YITT-RELATED"/>
    <property type="match status" value="1"/>
</dbReference>
<dbReference type="Gene3D" id="3.30.70.120">
    <property type="match status" value="1"/>
</dbReference>
<dbReference type="PANTHER" id="PTHR33545:SF5">
    <property type="entry name" value="UPF0750 MEMBRANE PROTEIN YITT"/>
    <property type="match status" value="1"/>
</dbReference>
<feature type="transmembrane region" description="Helical" evidence="6">
    <location>
        <begin position="164"/>
        <end position="185"/>
    </location>
</feature>
<organism evidence="8 9">
    <name type="scientific">Candidatus Desulfolinea nitratireducens</name>
    <dbReference type="NCBI Taxonomy" id="2841698"/>
    <lineage>
        <taxon>Bacteria</taxon>
        <taxon>Bacillati</taxon>
        <taxon>Chloroflexota</taxon>
        <taxon>Anaerolineae</taxon>
        <taxon>Anaerolineales</taxon>
        <taxon>Anaerolineales incertae sedis</taxon>
        <taxon>Candidatus Desulfolinea</taxon>
    </lineage>
</organism>
<keyword evidence="5 6" id="KW-0472">Membrane</keyword>
<dbReference type="PIRSF" id="PIRSF006483">
    <property type="entry name" value="Membrane_protein_YitT"/>
    <property type="match status" value="1"/>
</dbReference>
<dbReference type="Pfam" id="PF10035">
    <property type="entry name" value="DUF2179"/>
    <property type="match status" value="1"/>
</dbReference>
<dbReference type="Pfam" id="PF02588">
    <property type="entry name" value="YitT_membrane"/>
    <property type="match status" value="1"/>
</dbReference>
<evidence type="ECO:0000256" key="3">
    <source>
        <dbReference type="ARBA" id="ARBA00022692"/>
    </source>
</evidence>
<evidence type="ECO:0000313" key="8">
    <source>
        <dbReference type="EMBL" id="MBC8336939.1"/>
    </source>
</evidence>
<dbReference type="InterPro" id="IPR015867">
    <property type="entry name" value="N-reg_PII/ATP_PRibTrfase_C"/>
</dbReference>
<feature type="transmembrane region" description="Helical" evidence="6">
    <location>
        <begin position="21"/>
        <end position="45"/>
    </location>
</feature>
<comment type="caution">
    <text evidence="8">The sequence shown here is derived from an EMBL/GenBank/DDBJ whole genome shotgun (WGS) entry which is preliminary data.</text>
</comment>
<dbReference type="InterPro" id="IPR051461">
    <property type="entry name" value="UPF0750_membrane"/>
</dbReference>
<evidence type="ECO:0000256" key="6">
    <source>
        <dbReference type="SAM" id="Phobius"/>
    </source>
</evidence>
<name>A0A8J6NSM6_9CHLR</name>
<reference evidence="8 9" key="1">
    <citation type="submission" date="2020-08" db="EMBL/GenBank/DDBJ databases">
        <title>Bridging the membrane lipid divide: bacteria of the FCB group superphylum have the potential to synthesize archaeal ether lipids.</title>
        <authorList>
            <person name="Villanueva L."/>
            <person name="Von Meijenfeldt F.A.B."/>
            <person name="Westbye A.B."/>
            <person name="Yadav S."/>
            <person name="Hopmans E.C."/>
            <person name="Dutilh B.E."/>
            <person name="Sinninghe Damste J.S."/>
        </authorList>
    </citation>
    <scope>NUCLEOTIDE SEQUENCE [LARGE SCALE GENOMIC DNA]</scope>
    <source>
        <strain evidence="8">NIOZ-UU36</strain>
    </source>
</reference>
<feature type="transmembrane region" description="Helical" evidence="6">
    <location>
        <begin position="65"/>
        <end position="85"/>
    </location>
</feature>
<keyword evidence="3 6" id="KW-0812">Transmembrane</keyword>
<keyword evidence="2" id="KW-1003">Cell membrane</keyword>
<keyword evidence="4 6" id="KW-1133">Transmembrane helix</keyword>
<evidence type="ECO:0000256" key="2">
    <source>
        <dbReference type="ARBA" id="ARBA00022475"/>
    </source>
</evidence>
<gene>
    <name evidence="8" type="ORF">H8E29_16915</name>
</gene>
<comment type="subcellular location">
    <subcellularLocation>
        <location evidence="1">Cell membrane</location>
        <topology evidence="1">Multi-pass membrane protein</topology>
    </subcellularLocation>
</comment>
<dbReference type="EMBL" id="JACNJN010000212">
    <property type="protein sequence ID" value="MBC8336939.1"/>
    <property type="molecule type" value="Genomic_DNA"/>
</dbReference>
<evidence type="ECO:0000256" key="4">
    <source>
        <dbReference type="ARBA" id="ARBA00022989"/>
    </source>
</evidence>
<sequence length="299" mass="32722">MQIAVKINNLRLLLNELDWRLTLRSFLLLTGGSLISAINLNLFLIPWEIAPSGLSGLAIVINKFTAWPIGFMILVMNLPLMFIGFKYLGRFNFLIRTFYVVLVSSLAVDFLAPIFPAEGIVDDLMLNALYGAVVGGIGTGLIYRGQGTGGGTGILGRVLQFKTGLPISQLYLYTDGFIVFLAGLVFGWDKALYALVTLFIWGIAADQILEGPSVVRTATIITDRPKDVSEAVFSHLRLGITSWPAQGLYTEKNHTVLFFAVSRPKVDVLKSVVLEADPLAFIVIAQGHHTVGGTYKQMQ</sequence>
<feature type="transmembrane region" description="Helical" evidence="6">
    <location>
        <begin position="127"/>
        <end position="143"/>
    </location>
</feature>
<dbReference type="InterPro" id="IPR019264">
    <property type="entry name" value="DUF2179"/>
</dbReference>
<dbReference type="Proteomes" id="UP000614469">
    <property type="component" value="Unassembled WGS sequence"/>
</dbReference>
<evidence type="ECO:0000259" key="7">
    <source>
        <dbReference type="Pfam" id="PF10035"/>
    </source>
</evidence>
<dbReference type="GO" id="GO:0005886">
    <property type="term" value="C:plasma membrane"/>
    <property type="evidence" value="ECO:0007669"/>
    <property type="project" value="UniProtKB-SubCell"/>
</dbReference>
<evidence type="ECO:0000313" key="9">
    <source>
        <dbReference type="Proteomes" id="UP000614469"/>
    </source>
</evidence>
<evidence type="ECO:0000256" key="5">
    <source>
        <dbReference type="ARBA" id="ARBA00023136"/>
    </source>
</evidence>
<feature type="domain" description="DUF2179" evidence="7">
    <location>
        <begin position="239"/>
        <end position="292"/>
    </location>
</feature>
<dbReference type="AlphaFoldDB" id="A0A8J6NSM6"/>
<dbReference type="InterPro" id="IPR003740">
    <property type="entry name" value="YitT"/>
</dbReference>
<evidence type="ECO:0000256" key="1">
    <source>
        <dbReference type="ARBA" id="ARBA00004651"/>
    </source>
</evidence>
<proteinExistence type="predicted"/>
<accession>A0A8J6NSM6</accession>
<protein>
    <submittedName>
        <fullName evidence="8">YitT family protein</fullName>
    </submittedName>
</protein>
<feature type="transmembrane region" description="Helical" evidence="6">
    <location>
        <begin position="97"/>
        <end position="115"/>
    </location>
</feature>